<dbReference type="PANTHER" id="PTHR11054">
    <property type="entry name" value="6-PHOSPHOGLUCONOLACTONASE"/>
    <property type="match status" value="1"/>
</dbReference>
<evidence type="ECO:0000256" key="6">
    <source>
        <dbReference type="ARBA" id="ARBA00020337"/>
    </source>
</evidence>
<evidence type="ECO:0000313" key="10">
    <source>
        <dbReference type="Proteomes" id="UP000435304"/>
    </source>
</evidence>
<dbReference type="InterPro" id="IPR005900">
    <property type="entry name" value="6-phosphogluconolactonase_DevB"/>
</dbReference>
<dbReference type="Proteomes" id="UP000435304">
    <property type="component" value="Unassembled WGS sequence"/>
</dbReference>
<dbReference type="Pfam" id="PF01182">
    <property type="entry name" value="Glucosamine_iso"/>
    <property type="match status" value="1"/>
</dbReference>
<accession>A0A6A9V1J3</accession>
<dbReference type="EC" id="3.1.1.31" evidence="5 7"/>
<evidence type="ECO:0000256" key="7">
    <source>
        <dbReference type="RuleBase" id="RU365095"/>
    </source>
</evidence>
<evidence type="ECO:0000313" key="9">
    <source>
        <dbReference type="EMBL" id="MVA77230.1"/>
    </source>
</evidence>
<dbReference type="AlphaFoldDB" id="A0A6A9V1J3"/>
<dbReference type="SUPFAM" id="SSF100950">
    <property type="entry name" value="NagB/RpiA/CoA transferase-like"/>
    <property type="match status" value="1"/>
</dbReference>
<dbReference type="NCBIfam" id="TIGR01198">
    <property type="entry name" value="pgl"/>
    <property type="match status" value="1"/>
</dbReference>
<evidence type="ECO:0000259" key="8">
    <source>
        <dbReference type="Pfam" id="PF01182"/>
    </source>
</evidence>
<dbReference type="GO" id="GO:0017057">
    <property type="term" value="F:6-phosphogluconolactonase activity"/>
    <property type="evidence" value="ECO:0007669"/>
    <property type="project" value="UniProtKB-UniRule"/>
</dbReference>
<reference evidence="9 10" key="1">
    <citation type="submission" date="2019-12" db="EMBL/GenBank/DDBJ databases">
        <title>Auraticoccus cholistani sp. nov., an actinomycete isolated from soil of Cholistan desert.</title>
        <authorList>
            <person name="Cheema M.T."/>
        </authorList>
    </citation>
    <scope>NUCLEOTIDE SEQUENCE [LARGE SCALE GENOMIC DNA]</scope>
    <source>
        <strain evidence="9 10">F435</strain>
    </source>
</reference>
<comment type="catalytic activity">
    <reaction evidence="1 7">
        <text>6-phospho-D-glucono-1,5-lactone + H2O = 6-phospho-D-gluconate + H(+)</text>
        <dbReference type="Rhea" id="RHEA:12556"/>
        <dbReference type="ChEBI" id="CHEBI:15377"/>
        <dbReference type="ChEBI" id="CHEBI:15378"/>
        <dbReference type="ChEBI" id="CHEBI:57955"/>
        <dbReference type="ChEBI" id="CHEBI:58759"/>
        <dbReference type="EC" id="3.1.1.31"/>
    </reaction>
</comment>
<comment type="function">
    <text evidence="2 7">Hydrolysis of 6-phosphogluconolactone to 6-phosphogluconate.</text>
</comment>
<name>A0A6A9V1J3_9ACTN</name>
<keyword evidence="10" id="KW-1185">Reference proteome</keyword>
<keyword evidence="7 9" id="KW-0378">Hydrolase</keyword>
<dbReference type="EMBL" id="WPCU01000010">
    <property type="protein sequence ID" value="MVA77230.1"/>
    <property type="molecule type" value="Genomic_DNA"/>
</dbReference>
<evidence type="ECO:0000256" key="5">
    <source>
        <dbReference type="ARBA" id="ARBA00013198"/>
    </source>
</evidence>
<organism evidence="9 10">
    <name type="scientific">Auraticoccus cholistanensis</name>
    <dbReference type="NCBI Taxonomy" id="2656650"/>
    <lineage>
        <taxon>Bacteria</taxon>
        <taxon>Bacillati</taxon>
        <taxon>Actinomycetota</taxon>
        <taxon>Actinomycetes</taxon>
        <taxon>Propionibacteriales</taxon>
        <taxon>Propionibacteriaceae</taxon>
        <taxon>Auraticoccus</taxon>
    </lineage>
</organism>
<dbReference type="UniPathway" id="UPA00115">
    <property type="reaction ID" value="UER00409"/>
</dbReference>
<evidence type="ECO:0000256" key="2">
    <source>
        <dbReference type="ARBA" id="ARBA00002681"/>
    </source>
</evidence>
<dbReference type="InterPro" id="IPR037171">
    <property type="entry name" value="NagB/RpiA_transferase-like"/>
</dbReference>
<sequence length="236" mass="25095">MSTRTIVHSDPDALVTGAAGRLLERLSVLQSTDGVAQLCLTGGRIANRIYRGLAEQLPGSPLDGTRVELWWGDERWVPTEHPDRNAGEALAILAPTLAMDPSRVHPMPAADGNVSIEDSVDGYAAELGETTFDICLLGVGPDGHVASLFPGHPGLESPTGAKVIAVHDSPKPPPERLSLSLATLNRSREVWFVVSGADKAEAVRRAHDGDLEVPAARVRGREATVWLIDEDAASLL</sequence>
<comment type="caution">
    <text evidence="9">The sequence shown here is derived from an EMBL/GenBank/DDBJ whole genome shotgun (WGS) entry which is preliminary data.</text>
</comment>
<evidence type="ECO:0000256" key="4">
    <source>
        <dbReference type="ARBA" id="ARBA00010662"/>
    </source>
</evidence>
<dbReference type="GO" id="GO:0005975">
    <property type="term" value="P:carbohydrate metabolic process"/>
    <property type="evidence" value="ECO:0007669"/>
    <property type="project" value="UniProtKB-UniRule"/>
</dbReference>
<dbReference type="RefSeq" id="WP_331714876.1">
    <property type="nucleotide sequence ID" value="NZ_WPCU01000010.1"/>
</dbReference>
<dbReference type="InterPro" id="IPR006148">
    <property type="entry name" value="Glc/Gal-6P_isomerase"/>
</dbReference>
<feature type="domain" description="Glucosamine/galactosamine-6-phosphate isomerase" evidence="8">
    <location>
        <begin position="10"/>
        <end position="226"/>
    </location>
</feature>
<proteinExistence type="inferred from homology"/>
<comment type="similarity">
    <text evidence="4 7">Belongs to the glucosamine/galactosamine-6-phosphate isomerase family. 6-phosphogluconolactonase subfamily.</text>
</comment>
<gene>
    <name evidence="7 9" type="primary">pgl</name>
    <name evidence="9" type="ORF">GC722_14540</name>
</gene>
<comment type="pathway">
    <text evidence="3 7">Carbohydrate degradation; pentose phosphate pathway; D-ribulose 5-phosphate from D-glucose 6-phosphate (oxidative stage): step 2/3.</text>
</comment>
<dbReference type="Gene3D" id="3.40.50.1360">
    <property type="match status" value="1"/>
</dbReference>
<protein>
    <recommendedName>
        <fullName evidence="6 7">6-phosphogluconolactonase</fullName>
        <shortName evidence="7">6PGL</shortName>
        <ecNumber evidence="5 7">3.1.1.31</ecNumber>
    </recommendedName>
</protein>
<evidence type="ECO:0000256" key="1">
    <source>
        <dbReference type="ARBA" id="ARBA00000832"/>
    </source>
</evidence>
<dbReference type="PANTHER" id="PTHR11054:SF0">
    <property type="entry name" value="6-PHOSPHOGLUCONOLACTONASE"/>
    <property type="match status" value="1"/>
</dbReference>
<dbReference type="InterPro" id="IPR039104">
    <property type="entry name" value="6PGL"/>
</dbReference>
<evidence type="ECO:0000256" key="3">
    <source>
        <dbReference type="ARBA" id="ARBA00004961"/>
    </source>
</evidence>
<dbReference type="CDD" id="cd01400">
    <property type="entry name" value="6PGL"/>
    <property type="match status" value="1"/>
</dbReference>
<dbReference type="GO" id="GO:0006098">
    <property type="term" value="P:pentose-phosphate shunt"/>
    <property type="evidence" value="ECO:0007669"/>
    <property type="project" value="UniProtKB-UniPathway"/>
</dbReference>